<protein>
    <submittedName>
        <fullName evidence="3">DUF5641 domain-containing protein</fullName>
    </submittedName>
</protein>
<feature type="region of interest" description="Disordered" evidence="1">
    <location>
        <begin position="41"/>
        <end position="64"/>
    </location>
</feature>
<sequence length="141" mass="15380">MSTIITLGNAMKVIKVAQRLNKVTSPSGGKSLKVERLRVADVGEEDGQRGEEEVALQAEGPEEDVDALQDDIEPKGTIRIIGYPGPTHWKFVVGSTNRATMNTKVDKKPGTAMLAQQVRPRDVDDICVDRIRTIVLRANTG</sequence>
<evidence type="ECO:0000256" key="1">
    <source>
        <dbReference type="SAM" id="MobiDB-lite"/>
    </source>
</evidence>
<evidence type="ECO:0000313" key="3">
    <source>
        <dbReference type="WBParaSite" id="L893_g813.t1"/>
    </source>
</evidence>
<evidence type="ECO:0000313" key="2">
    <source>
        <dbReference type="Proteomes" id="UP000095287"/>
    </source>
</evidence>
<name>A0A1I8ARG6_9BILA</name>
<organism evidence="2 3">
    <name type="scientific">Steinernema glaseri</name>
    <dbReference type="NCBI Taxonomy" id="37863"/>
    <lineage>
        <taxon>Eukaryota</taxon>
        <taxon>Metazoa</taxon>
        <taxon>Ecdysozoa</taxon>
        <taxon>Nematoda</taxon>
        <taxon>Chromadorea</taxon>
        <taxon>Rhabditida</taxon>
        <taxon>Tylenchina</taxon>
        <taxon>Panagrolaimomorpha</taxon>
        <taxon>Strongyloidoidea</taxon>
        <taxon>Steinernematidae</taxon>
        <taxon>Steinernema</taxon>
    </lineage>
</organism>
<accession>A0A1I8ARG6</accession>
<reference evidence="3" key="1">
    <citation type="submission" date="2016-11" db="UniProtKB">
        <authorList>
            <consortium name="WormBaseParasite"/>
        </authorList>
    </citation>
    <scope>IDENTIFICATION</scope>
</reference>
<proteinExistence type="predicted"/>
<dbReference type="AlphaFoldDB" id="A0A1I8ARG6"/>
<feature type="compositionally biased region" description="Basic and acidic residues" evidence="1">
    <location>
        <begin position="41"/>
        <end position="52"/>
    </location>
</feature>
<keyword evidence="2" id="KW-1185">Reference proteome</keyword>
<dbReference type="WBParaSite" id="L893_g813.t1">
    <property type="protein sequence ID" value="L893_g813.t1"/>
    <property type="gene ID" value="L893_g813"/>
</dbReference>
<dbReference type="Proteomes" id="UP000095287">
    <property type="component" value="Unplaced"/>
</dbReference>